<dbReference type="PANTHER" id="PTHR23254:SF15">
    <property type="entry name" value="POLYADENYLATE-BINDING PROTEIN-INTERACTING PROTEIN 1"/>
    <property type="match status" value="1"/>
</dbReference>
<sequence length="491" mass="55250">MMSSSSGQEPEQKGKKKSMPKVSKAPPLKQETIENIARVPAKPEGPLKIEDNTVLKWQAPSHDGGAPILKYIVAQESPPGSGTFKELRKQNSDPETCVDLDENLHGDNYDNILFRISAVNLKGSSDPLEESISVNKSGSIVKNSTLRFDAVEFVPSPCSNNVSHVSLTCEPNLYPYTLDMNGSYENADYSAYDYDTSGVFDQTATYEKDIDAVLEECIQNLSFEPRQFERFIEEQNGMFGLWLECPSSCMYAATRIIEMSSQSSDNWHNFRYFGAKICSQMINLDKTSAFFYNVINSCAHFVSMIERSETNPCIKGFMLFLAELYKLLEGNAHNVQVGQLLLKALHTLVSLPYDAQNSKITIVVTILKCCGFLLYPNHTKETEELFIPLQETKALAQCTRKDATMIESLENCYKSWKEDAQSNVSCNGDGNNEDSISRTEEVFYGPDGSTTYVTLEESQFFEDSYRELDDGMSEEMQEEYEKFLAEIPNGR</sequence>
<dbReference type="GO" id="GO:0008494">
    <property type="term" value="F:translation activator activity"/>
    <property type="evidence" value="ECO:0007669"/>
    <property type="project" value="TreeGrafter"/>
</dbReference>
<evidence type="ECO:0000313" key="3">
    <source>
        <dbReference type="EMBL" id="CAG6763602.1"/>
    </source>
</evidence>
<proteinExistence type="predicted"/>
<protein>
    <submittedName>
        <fullName evidence="3">Twitchin</fullName>
    </submittedName>
</protein>
<dbReference type="InterPro" id="IPR016024">
    <property type="entry name" value="ARM-type_fold"/>
</dbReference>
<dbReference type="SUPFAM" id="SSF48371">
    <property type="entry name" value="ARM repeat"/>
    <property type="match status" value="1"/>
</dbReference>
<name>A0A8D9ES19_9HEMI</name>
<dbReference type="Gene3D" id="1.25.40.180">
    <property type="match status" value="1"/>
</dbReference>
<dbReference type="CDD" id="cd00063">
    <property type="entry name" value="FN3"/>
    <property type="match status" value="1"/>
</dbReference>
<dbReference type="EMBL" id="HBUF01387547">
    <property type="protein sequence ID" value="CAG6732671.1"/>
    <property type="molecule type" value="Transcribed_RNA"/>
</dbReference>
<dbReference type="EMBL" id="HBUF01563806">
    <property type="protein sequence ID" value="CAG6763604.1"/>
    <property type="molecule type" value="Transcribed_RNA"/>
</dbReference>
<evidence type="ECO:0000259" key="2">
    <source>
        <dbReference type="PROSITE" id="PS50853"/>
    </source>
</evidence>
<organism evidence="3">
    <name type="scientific">Cacopsylla melanoneura</name>
    <dbReference type="NCBI Taxonomy" id="428564"/>
    <lineage>
        <taxon>Eukaryota</taxon>
        <taxon>Metazoa</taxon>
        <taxon>Ecdysozoa</taxon>
        <taxon>Arthropoda</taxon>
        <taxon>Hexapoda</taxon>
        <taxon>Insecta</taxon>
        <taxon>Pterygota</taxon>
        <taxon>Neoptera</taxon>
        <taxon>Paraneoptera</taxon>
        <taxon>Hemiptera</taxon>
        <taxon>Sternorrhyncha</taxon>
        <taxon>Psylloidea</taxon>
        <taxon>Psyllidae</taxon>
        <taxon>Psyllinae</taxon>
        <taxon>Cacopsylla</taxon>
    </lineage>
</organism>
<accession>A0A8D9ES19</accession>
<dbReference type="EMBL" id="HBUF01000393">
    <property type="protein sequence ID" value="CAG6605704.1"/>
    <property type="molecule type" value="Transcribed_RNA"/>
</dbReference>
<dbReference type="PANTHER" id="PTHR23254">
    <property type="entry name" value="EIF4G DOMAIN PROTEIN"/>
    <property type="match status" value="1"/>
</dbReference>
<dbReference type="PROSITE" id="PS50853">
    <property type="entry name" value="FN3"/>
    <property type="match status" value="1"/>
</dbReference>
<dbReference type="InterPro" id="IPR036116">
    <property type="entry name" value="FN3_sf"/>
</dbReference>
<dbReference type="EMBL" id="HBUF01387546">
    <property type="protein sequence ID" value="CAG6732669.1"/>
    <property type="molecule type" value="Transcribed_RNA"/>
</dbReference>
<dbReference type="GO" id="GO:0006446">
    <property type="term" value="P:regulation of translational initiation"/>
    <property type="evidence" value="ECO:0007669"/>
    <property type="project" value="TreeGrafter"/>
</dbReference>
<reference evidence="3" key="1">
    <citation type="submission" date="2021-05" db="EMBL/GenBank/DDBJ databases">
        <authorList>
            <person name="Alioto T."/>
            <person name="Alioto T."/>
            <person name="Gomez Garrido J."/>
        </authorList>
    </citation>
    <scope>NUCLEOTIDE SEQUENCE</scope>
</reference>
<dbReference type="Gene3D" id="2.60.40.10">
    <property type="entry name" value="Immunoglobulins"/>
    <property type="match status" value="1"/>
</dbReference>
<dbReference type="SUPFAM" id="SSF49265">
    <property type="entry name" value="Fibronectin type III"/>
    <property type="match status" value="1"/>
</dbReference>
<dbReference type="EMBL" id="HBUF01563807">
    <property type="protein sequence ID" value="CAG6763606.1"/>
    <property type="molecule type" value="Transcribed_RNA"/>
</dbReference>
<dbReference type="InterPro" id="IPR051367">
    <property type="entry name" value="mRNA_TranslReg/HistoneTransl"/>
</dbReference>
<dbReference type="InterPro" id="IPR013783">
    <property type="entry name" value="Ig-like_fold"/>
</dbReference>
<feature type="region of interest" description="Disordered" evidence="1">
    <location>
        <begin position="1"/>
        <end position="45"/>
    </location>
</feature>
<feature type="domain" description="Fibronectin type-III" evidence="2">
    <location>
        <begin position="39"/>
        <end position="140"/>
    </location>
</feature>
<dbReference type="EMBL" id="HBUF01563805">
    <property type="protein sequence ID" value="CAG6763602.1"/>
    <property type="molecule type" value="Transcribed_RNA"/>
</dbReference>
<evidence type="ECO:0000256" key="1">
    <source>
        <dbReference type="SAM" id="MobiDB-lite"/>
    </source>
</evidence>
<dbReference type="InterPro" id="IPR003961">
    <property type="entry name" value="FN3_dom"/>
</dbReference>
<dbReference type="EMBL" id="HBUF01000392">
    <property type="protein sequence ID" value="CAG6605703.1"/>
    <property type="molecule type" value="Transcribed_RNA"/>
</dbReference>
<dbReference type="AlphaFoldDB" id="A0A8D9ES19"/>
<dbReference type="EMBL" id="HBUF01387548">
    <property type="protein sequence ID" value="CAG6732673.1"/>
    <property type="molecule type" value="Transcribed_RNA"/>
</dbReference>
<dbReference type="EMBL" id="HBUF01563804">
    <property type="protein sequence ID" value="CAG6763600.1"/>
    <property type="molecule type" value="Transcribed_RNA"/>
</dbReference>